<feature type="region of interest" description="Disordered" evidence="1">
    <location>
        <begin position="99"/>
        <end position="175"/>
    </location>
</feature>
<evidence type="ECO:0000256" key="1">
    <source>
        <dbReference type="SAM" id="MobiDB-lite"/>
    </source>
</evidence>
<keyword evidence="2" id="KW-0812">Transmembrane</keyword>
<dbReference type="PROSITE" id="PS51257">
    <property type="entry name" value="PROKAR_LIPOPROTEIN"/>
    <property type="match status" value="1"/>
</dbReference>
<comment type="caution">
    <text evidence="3">The sequence shown here is derived from an EMBL/GenBank/DDBJ whole genome shotgun (WGS) entry which is preliminary data.</text>
</comment>
<proteinExistence type="predicted"/>
<gene>
    <name evidence="3" type="ORF">FQN60_017812</name>
</gene>
<sequence>MRGAEQQRCHPLSVSLIPSVQLLLGCSLFLEYNILSCMSSLRFGQRESGGRLQPPPIPHLQPPQQESTSAAGHAPTEPPRPSILSGILLLRSSTAASNASSHVGHSLPSHHASPLYATSHPGSSSDHAAHTRSSSAPAQPSALRLPDRLPASSSTGTPPGESPSACPPAASPRPVELRERTNYQHRTILDCTHECLRAPRATLSGRLVKWSSEDSVFSYLSTVTFVRI</sequence>
<protein>
    <submittedName>
        <fullName evidence="3">Uncharacterized protein</fullName>
    </submittedName>
</protein>
<dbReference type="EMBL" id="VOFY01000005">
    <property type="protein sequence ID" value="KAA8592357.1"/>
    <property type="molecule type" value="Genomic_DNA"/>
</dbReference>
<evidence type="ECO:0000313" key="4">
    <source>
        <dbReference type="Proteomes" id="UP000327493"/>
    </source>
</evidence>
<organism evidence="3 4">
    <name type="scientific">Etheostoma spectabile</name>
    <name type="common">orangethroat darter</name>
    <dbReference type="NCBI Taxonomy" id="54343"/>
    <lineage>
        <taxon>Eukaryota</taxon>
        <taxon>Metazoa</taxon>
        <taxon>Chordata</taxon>
        <taxon>Craniata</taxon>
        <taxon>Vertebrata</taxon>
        <taxon>Euteleostomi</taxon>
        <taxon>Actinopterygii</taxon>
        <taxon>Neopterygii</taxon>
        <taxon>Teleostei</taxon>
        <taxon>Neoteleostei</taxon>
        <taxon>Acanthomorphata</taxon>
        <taxon>Eupercaria</taxon>
        <taxon>Perciformes</taxon>
        <taxon>Percoidei</taxon>
        <taxon>Percidae</taxon>
        <taxon>Etheostomatinae</taxon>
        <taxon>Etheostoma</taxon>
    </lineage>
</organism>
<keyword evidence="2" id="KW-0472">Membrane</keyword>
<accession>A0A5J5DG98</accession>
<name>A0A5J5DG98_9PERO</name>
<feature type="compositionally biased region" description="Low complexity" evidence="1">
    <location>
        <begin position="150"/>
        <end position="164"/>
    </location>
</feature>
<reference evidence="3 4" key="1">
    <citation type="submission" date="2019-08" db="EMBL/GenBank/DDBJ databases">
        <title>A chromosome-level genome assembly, high-density linkage maps, and genome scans reveal the genomic architecture of hybrid incompatibilities underlying speciation via character displacement in darters (Percidae: Etheostominae).</title>
        <authorList>
            <person name="Moran R.L."/>
            <person name="Catchen J.M."/>
            <person name="Fuller R.C."/>
        </authorList>
    </citation>
    <scope>NUCLEOTIDE SEQUENCE [LARGE SCALE GENOMIC DNA]</scope>
    <source>
        <strain evidence="3">EspeVRDwgs_2016</strain>
        <tissue evidence="3">Muscle</tissue>
    </source>
</reference>
<feature type="region of interest" description="Disordered" evidence="1">
    <location>
        <begin position="45"/>
        <end position="83"/>
    </location>
</feature>
<feature type="compositionally biased region" description="Polar residues" evidence="1">
    <location>
        <begin position="120"/>
        <end position="138"/>
    </location>
</feature>
<dbReference type="Proteomes" id="UP000327493">
    <property type="component" value="Chromosome 5"/>
</dbReference>
<evidence type="ECO:0000313" key="3">
    <source>
        <dbReference type="EMBL" id="KAA8592357.1"/>
    </source>
</evidence>
<keyword evidence="2" id="KW-1133">Transmembrane helix</keyword>
<evidence type="ECO:0000256" key="2">
    <source>
        <dbReference type="SAM" id="Phobius"/>
    </source>
</evidence>
<feature type="transmembrane region" description="Helical" evidence="2">
    <location>
        <begin position="12"/>
        <end position="30"/>
    </location>
</feature>
<dbReference type="AlphaFoldDB" id="A0A5J5DG98"/>
<keyword evidence="4" id="KW-1185">Reference proteome</keyword>